<dbReference type="EnsemblMetazoa" id="SMAR012844-RA">
    <property type="protein sequence ID" value="SMAR012844-PA"/>
    <property type="gene ID" value="SMAR012844"/>
</dbReference>
<name>T1JG73_STRMM</name>
<protein>
    <submittedName>
        <fullName evidence="1">Uncharacterized protein</fullName>
    </submittedName>
</protein>
<accession>T1JG73</accession>
<keyword evidence="2" id="KW-1185">Reference proteome</keyword>
<dbReference type="Proteomes" id="UP000014500">
    <property type="component" value="Unassembled WGS sequence"/>
</dbReference>
<dbReference type="HOGENOM" id="CLU_2200228_0_0_1"/>
<organism evidence="1 2">
    <name type="scientific">Strigamia maritima</name>
    <name type="common">European centipede</name>
    <name type="synonym">Geophilus maritimus</name>
    <dbReference type="NCBI Taxonomy" id="126957"/>
    <lineage>
        <taxon>Eukaryota</taxon>
        <taxon>Metazoa</taxon>
        <taxon>Ecdysozoa</taxon>
        <taxon>Arthropoda</taxon>
        <taxon>Myriapoda</taxon>
        <taxon>Chilopoda</taxon>
        <taxon>Pleurostigmophora</taxon>
        <taxon>Geophilomorpha</taxon>
        <taxon>Linotaeniidae</taxon>
        <taxon>Strigamia</taxon>
    </lineage>
</organism>
<reference evidence="2" key="1">
    <citation type="submission" date="2011-05" db="EMBL/GenBank/DDBJ databases">
        <authorList>
            <person name="Richards S.R."/>
            <person name="Qu J."/>
            <person name="Jiang H."/>
            <person name="Jhangiani S.N."/>
            <person name="Agravi P."/>
            <person name="Goodspeed R."/>
            <person name="Gross S."/>
            <person name="Mandapat C."/>
            <person name="Jackson L."/>
            <person name="Mathew T."/>
            <person name="Pu L."/>
            <person name="Thornton R."/>
            <person name="Saada N."/>
            <person name="Wilczek-Boney K.B."/>
            <person name="Lee S."/>
            <person name="Kovar C."/>
            <person name="Wu Y."/>
            <person name="Scherer S.E."/>
            <person name="Worley K.C."/>
            <person name="Muzny D.M."/>
            <person name="Gibbs R."/>
        </authorList>
    </citation>
    <scope>NUCLEOTIDE SEQUENCE</scope>
    <source>
        <strain evidence="2">Brora</strain>
    </source>
</reference>
<evidence type="ECO:0000313" key="1">
    <source>
        <dbReference type="EnsemblMetazoa" id="SMAR012844-PA"/>
    </source>
</evidence>
<reference evidence="1" key="2">
    <citation type="submission" date="2015-02" db="UniProtKB">
        <authorList>
            <consortium name="EnsemblMetazoa"/>
        </authorList>
    </citation>
    <scope>IDENTIFICATION</scope>
</reference>
<dbReference type="EMBL" id="JH432195">
    <property type="status" value="NOT_ANNOTATED_CDS"/>
    <property type="molecule type" value="Genomic_DNA"/>
</dbReference>
<evidence type="ECO:0000313" key="2">
    <source>
        <dbReference type="Proteomes" id="UP000014500"/>
    </source>
</evidence>
<dbReference type="AlphaFoldDB" id="T1JG73"/>
<sequence>MGCLQKKKKTNQQPDKPQHERFHLKDKHGYIVYTPDGNFTLPLTTVKSVGMGFRRVLDSIVVSIPALLSFNSTSQICLFVYSGPTIEYFFLLYYISLRKNFECFNLAV</sequence>
<proteinExistence type="predicted"/>